<protein>
    <submittedName>
        <fullName evidence="3">Beta-glucosidase</fullName>
    </submittedName>
</protein>
<dbReference type="InterPro" id="IPR001764">
    <property type="entry name" value="Glyco_hydro_3_N"/>
</dbReference>
<dbReference type="AlphaFoldDB" id="A0A1H9QQB9"/>
<dbReference type="OrthoDB" id="9803863at2"/>
<dbReference type="Proteomes" id="UP000199503">
    <property type="component" value="Unassembled WGS sequence"/>
</dbReference>
<dbReference type="SMART" id="SM01217">
    <property type="entry name" value="Fn3_like"/>
    <property type="match status" value="1"/>
</dbReference>
<dbReference type="Pfam" id="PF14310">
    <property type="entry name" value="Fn3-like"/>
    <property type="match status" value="1"/>
</dbReference>
<feature type="domain" description="Fibronectin type III-like" evidence="2">
    <location>
        <begin position="665"/>
        <end position="734"/>
    </location>
</feature>
<dbReference type="Pfam" id="PF00933">
    <property type="entry name" value="Glyco_hydro_3"/>
    <property type="match status" value="1"/>
</dbReference>
<dbReference type="PANTHER" id="PTHR30620:SF123">
    <property type="entry name" value="BETA-XYLOSIDASE"/>
    <property type="match status" value="1"/>
</dbReference>
<dbReference type="PRINTS" id="PR00133">
    <property type="entry name" value="GLHYDRLASE3"/>
</dbReference>
<evidence type="ECO:0000313" key="4">
    <source>
        <dbReference type="Proteomes" id="UP000199503"/>
    </source>
</evidence>
<sequence>MTTEATTPDEVWRNPHAPVADRVRDLVARMTPQEKVAQLQGVWVGIDAVGEMAPHQHEFAVAPRDFDELTRYGIGQLTRVFGTRPIAPEVGARTLARTQRQIIEASRFGIPAVAHEECLTGLAAWQATVYPSPLCWGATFEPDLVRRMAARIGDSMRRLGIHQGLAPVLDVTRDLRWGRVEETIGEDPHLVGLIGSAYVEGLELAGIVATLKHFAGYSASRAGRNHAPVSIGPREFADVVLPPFEMALKAGARSVMNSYADNDGVPAAADATLLTDRLRDEYGFTGTLVSDYFSVAFLHKLHGVAAGREDAAALALAAGIDVELPTVDCFGEPLLEGLCSHRVDVELVDRALTRVLTQKVELGLLDPDYSPAPAADLDLDDEESRALAREVAERSIVLLQNDGVLPLTGKRLAVVGPRADEPGAMMGCYSFPLHVGVHHPDVEIGVEVTTVVEALRQDHDVVFARGCPVLGGTDDEIAEAVEAARQADVCVVVLGDQAGLFGNGTSGEGCDAADLKLPGRQEELLEAVLGTGMPVVLVLLSGRPYDLSRQVDRLAAVVCGFYPGQEGGPALAGVLGGRVNPSGRLPVSFPGAGSSQPSTYLSAQLGRRTEVSNVDPTPLFPFGHGLSYAPASWVTAGCEEREWPTDGFCTVHVVVRNDTDVPTSEVVQIYLHDPVAEVARPVRQLVGAAKVDLEPGETRTVTARLHADLTSYTGRAGHRQVDPGDVELHVGTSSANIHSAVKLTMTGPTRRVGFDRVTTPEFTTSP</sequence>
<dbReference type="InterPro" id="IPR002772">
    <property type="entry name" value="Glyco_hydro_3_C"/>
</dbReference>
<dbReference type="Gene3D" id="3.20.20.300">
    <property type="entry name" value="Glycoside hydrolase, family 3, N-terminal domain"/>
    <property type="match status" value="1"/>
</dbReference>
<reference evidence="4" key="1">
    <citation type="submission" date="2016-10" db="EMBL/GenBank/DDBJ databases">
        <authorList>
            <person name="Varghese N."/>
            <person name="Submissions S."/>
        </authorList>
    </citation>
    <scope>NUCLEOTIDE SEQUENCE [LARGE SCALE GENOMIC DNA]</scope>
    <source>
        <strain evidence="4">DSM 44437</strain>
    </source>
</reference>
<dbReference type="InterPro" id="IPR036962">
    <property type="entry name" value="Glyco_hydro_3_N_sf"/>
</dbReference>
<organism evidence="3 4">
    <name type="scientific">Lentzea albida</name>
    <dbReference type="NCBI Taxonomy" id="65499"/>
    <lineage>
        <taxon>Bacteria</taxon>
        <taxon>Bacillati</taxon>
        <taxon>Actinomycetota</taxon>
        <taxon>Actinomycetes</taxon>
        <taxon>Pseudonocardiales</taxon>
        <taxon>Pseudonocardiaceae</taxon>
        <taxon>Lentzea</taxon>
    </lineage>
</organism>
<dbReference type="GO" id="GO:0008422">
    <property type="term" value="F:beta-glucosidase activity"/>
    <property type="evidence" value="ECO:0007669"/>
    <property type="project" value="TreeGrafter"/>
</dbReference>
<dbReference type="STRING" id="65499.SAMN04488000_110216"/>
<evidence type="ECO:0000256" key="1">
    <source>
        <dbReference type="ARBA" id="ARBA00022801"/>
    </source>
</evidence>
<dbReference type="Pfam" id="PF01915">
    <property type="entry name" value="Glyco_hydro_3_C"/>
    <property type="match status" value="1"/>
</dbReference>
<dbReference type="EMBL" id="FOFV01000010">
    <property type="protein sequence ID" value="SER62781.1"/>
    <property type="molecule type" value="Genomic_DNA"/>
</dbReference>
<dbReference type="RefSeq" id="WP_089920096.1">
    <property type="nucleotide sequence ID" value="NZ_FOFV01000010.1"/>
</dbReference>
<dbReference type="InterPro" id="IPR017853">
    <property type="entry name" value="GH"/>
</dbReference>
<dbReference type="InterPro" id="IPR051915">
    <property type="entry name" value="Cellulose_Degrad_GH3"/>
</dbReference>
<name>A0A1H9QQB9_9PSEU</name>
<dbReference type="InterPro" id="IPR036881">
    <property type="entry name" value="Glyco_hydro_3_C_sf"/>
</dbReference>
<dbReference type="Gene3D" id="3.40.50.1700">
    <property type="entry name" value="Glycoside hydrolase family 3 C-terminal domain"/>
    <property type="match status" value="1"/>
</dbReference>
<dbReference type="SUPFAM" id="SSF51445">
    <property type="entry name" value="(Trans)glycosidases"/>
    <property type="match status" value="1"/>
</dbReference>
<dbReference type="GO" id="GO:0009251">
    <property type="term" value="P:glucan catabolic process"/>
    <property type="evidence" value="ECO:0007669"/>
    <property type="project" value="TreeGrafter"/>
</dbReference>
<dbReference type="InterPro" id="IPR026891">
    <property type="entry name" value="Fn3-like"/>
</dbReference>
<evidence type="ECO:0000313" key="3">
    <source>
        <dbReference type="EMBL" id="SER62781.1"/>
    </source>
</evidence>
<evidence type="ECO:0000259" key="2">
    <source>
        <dbReference type="SMART" id="SM01217"/>
    </source>
</evidence>
<keyword evidence="4" id="KW-1185">Reference proteome</keyword>
<dbReference type="Gene3D" id="2.60.40.10">
    <property type="entry name" value="Immunoglobulins"/>
    <property type="match status" value="1"/>
</dbReference>
<proteinExistence type="predicted"/>
<dbReference type="InterPro" id="IPR013783">
    <property type="entry name" value="Ig-like_fold"/>
</dbReference>
<dbReference type="PANTHER" id="PTHR30620">
    <property type="entry name" value="PERIPLASMIC BETA-GLUCOSIDASE-RELATED"/>
    <property type="match status" value="1"/>
</dbReference>
<keyword evidence="1" id="KW-0378">Hydrolase</keyword>
<accession>A0A1H9QQB9</accession>
<dbReference type="SUPFAM" id="SSF52279">
    <property type="entry name" value="Beta-D-glucan exohydrolase, C-terminal domain"/>
    <property type="match status" value="1"/>
</dbReference>
<gene>
    <name evidence="3" type="ORF">SAMN04488000_110216</name>
</gene>